<dbReference type="SFLD" id="SFLDF00009">
    <property type="entry name" value="o-succinylbenzoate_synthase"/>
    <property type="match status" value="1"/>
</dbReference>
<protein>
    <recommendedName>
        <fullName evidence="4 5">o-succinylbenzoate synthase</fullName>
        <shortName evidence="4">OSB synthase</shortName>
        <shortName evidence="4">OSBS</shortName>
        <ecNumber evidence="4 5">4.2.1.113</ecNumber>
    </recommendedName>
    <alternativeName>
        <fullName evidence="4">4-(2'-carboxyphenyl)-4-oxybutyric acid synthase</fullName>
    </alternativeName>
    <alternativeName>
        <fullName evidence="4">o-succinylbenzoic acid synthase</fullName>
    </alternativeName>
</protein>
<dbReference type="RefSeq" id="WP_190965822.1">
    <property type="nucleotide sequence ID" value="NZ_JACJTB010000001.1"/>
</dbReference>
<evidence type="ECO:0000259" key="6">
    <source>
        <dbReference type="SMART" id="SM00922"/>
    </source>
</evidence>
<dbReference type="InterPro" id="IPR029017">
    <property type="entry name" value="Enolase-like_N"/>
</dbReference>
<evidence type="ECO:0000256" key="2">
    <source>
        <dbReference type="ARBA" id="ARBA00022842"/>
    </source>
</evidence>
<sequence length="372" mass="41695">MNLYLNTQHSALFEFRPYQRKFARPLTTHHGVWDIREGIILRLVNEAGNVGWGEIAPISWFGSETLEQALNFCRQLPKEITSETIFAIPYDLPACQFGFESAFGGMESREWGVGENMSCTWISHKREIQGSGKGGRMVKKSFPPHSPHSPHPLPIREKFGCSGLLAAGEVALQQWQKLWEEGYRTFKWKIGVDAIAQELAIFDNLCRSLPASAKLRLDANGGLSYEAAKLWLETCDKIQGEVAAEIEFLEQPLPVNELAGMLELSKFYRTAIALDESVATLQQLISCYQQGWRGIFVLKPGILGSPSKLRQFCQQHEIDAVFSSVFETFIGRQAALNLAAELSRKNRAVGFGVDHFFAQAAATNPENLWNNL</sequence>
<dbReference type="NCBIfam" id="NF002739">
    <property type="entry name" value="PRK02714.1"/>
    <property type="match status" value="1"/>
</dbReference>
<feature type="domain" description="Mandelate racemase/muconate lactonizing enzyme C-terminal" evidence="6">
    <location>
        <begin position="168"/>
        <end position="271"/>
    </location>
</feature>
<comment type="caution">
    <text evidence="7">The sequence shown here is derived from an EMBL/GenBank/DDBJ whole genome shotgun (WGS) entry which is preliminary data.</text>
</comment>
<evidence type="ECO:0000313" key="7">
    <source>
        <dbReference type="EMBL" id="MBD2592820.1"/>
    </source>
</evidence>
<dbReference type="NCBIfam" id="TIGR01927">
    <property type="entry name" value="menC_gam_Gplu"/>
    <property type="match status" value="1"/>
</dbReference>
<dbReference type="GO" id="GO:0043748">
    <property type="term" value="F:O-succinylbenzoate synthase activity"/>
    <property type="evidence" value="ECO:0007669"/>
    <property type="project" value="UniProtKB-EC"/>
</dbReference>
<comment type="pathway">
    <text evidence="4">Quinol/quinone metabolism; 1,4-dihydroxy-2-naphthoate biosynthesis; 1,4-dihydroxy-2-naphthoate from chorismate: step 4/7.</text>
</comment>
<dbReference type="InterPro" id="IPR010196">
    <property type="entry name" value="OSB_synthase_MenC1"/>
</dbReference>
<keyword evidence="8" id="KW-1185">Reference proteome</keyword>
<dbReference type="PANTHER" id="PTHR48073:SF2">
    <property type="entry name" value="O-SUCCINYLBENZOATE SYNTHASE"/>
    <property type="match status" value="1"/>
</dbReference>
<feature type="binding site" evidence="4">
    <location>
        <position position="218"/>
    </location>
    <ligand>
        <name>Mg(2+)</name>
        <dbReference type="ChEBI" id="CHEBI:18420"/>
    </ligand>
</feature>
<comment type="cofactor">
    <cofactor evidence="4">
        <name>a divalent metal cation</name>
        <dbReference type="ChEBI" id="CHEBI:60240"/>
    </cofactor>
</comment>
<feature type="binding site" evidence="4">
    <location>
        <position position="275"/>
    </location>
    <ligand>
        <name>Mg(2+)</name>
        <dbReference type="ChEBI" id="CHEBI:18420"/>
    </ligand>
</feature>
<dbReference type="Gene3D" id="3.20.20.120">
    <property type="entry name" value="Enolase-like C-terminal domain"/>
    <property type="match status" value="1"/>
</dbReference>
<dbReference type="EMBL" id="JACJTB010000001">
    <property type="protein sequence ID" value="MBD2592820.1"/>
    <property type="molecule type" value="Genomic_DNA"/>
</dbReference>
<evidence type="ECO:0000256" key="4">
    <source>
        <dbReference type="HAMAP-Rule" id="MF_00470"/>
    </source>
</evidence>
<dbReference type="CDD" id="cd03320">
    <property type="entry name" value="OSBS"/>
    <property type="match status" value="1"/>
</dbReference>
<dbReference type="SFLD" id="SFLDG00180">
    <property type="entry name" value="muconate_cycloisomerase"/>
    <property type="match status" value="1"/>
</dbReference>
<dbReference type="SUPFAM" id="SSF54826">
    <property type="entry name" value="Enolase N-terminal domain-like"/>
    <property type="match status" value="1"/>
</dbReference>
<feature type="binding site" evidence="4">
    <location>
        <position position="250"/>
    </location>
    <ligand>
        <name>Mg(2+)</name>
        <dbReference type="ChEBI" id="CHEBI:18420"/>
    </ligand>
</feature>
<keyword evidence="1 4" id="KW-0479">Metal-binding</keyword>
<evidence type="ECO:0000256" key="3">
    <source>
        <dbReference type="ARBA" id="ARBA00023239"/>
    </source>
</evidence>
<dbReference type="EC" id="4.2.1.113" evidence="4 5"/>
<comment type="similarity">
    <text evidence="4">Belongs to the mandelate racemase/muconate lactonizing enzyme family. MenC type 1 subfamily.</text>
</comment>
<feature type="active site" description="Proton acceptor" evidence="4">
    <location>
        <position position="299"/>
    </location>
</feature>
<comment type="catalytic activity">
    <reaction evidence="4">
        <text>(1R,6R)-6-hydroxy-2-succinyl-cyclohexa-2,4-diene-1-carboxylate = 2-succinylbenzoate + H2O</text>
        <dbReference type="Rhea" id="RHEA:10196"/>
        <dbReference type="ChEBI" id="CHEBI:15377"/>
        <dbReference type="ChEBI" id="CHEBI:18325"/>
        <dbReference type="ChEBI" id="CHEBI:58689"/>
        <dbReference type="EC" id="4.2.1.113"/>
    </reaction>
</comment>
<dbReference type="Proteomes" id="UP000603457">
    <property type="component" value="Unassembled WGS sequence"/>
</dbReference>
<dbReference type="InterPro" id="IPR013342">
    <property type="entry name" value="Mandelate_racemase_C"/>
</dbReference>
<dbReference type="SFLD" id="SFLDS00001">
    <property type="entry name" value="Enolase"/>
    <property type="match status" value="1"/>
</dbReference>
<dbReference type="Gene3D" id="3.30.390.10">
    <property type="entry name" value="Enolase-like, N-terminal domain"/>
    <property type="match status" value="1"/>
</dbReference>
<evidence type="ECO:0000313" key="8">
    <source>
        <dbReference type="Proteomes" id="UP000603457"/>
    </source>
</evidence>
<dbReference type="InterPro" id="IPR029065">
    <property type="entry name" value="Enolase_C-like"/>
</dbReference>
<gene>
    <name evidence="4" type="primary">menC</name>
    <name evidence="7" type="ORF">H6G74_00560</name>
</gene>
<dbReference type="Pfam" id="PF13378">
    <property type="entry name" value="MR_MLE_C"/>
    <property type="match status" value="1"/>
</dbReference>
<organism evidence="7 8">
    <name type="scientific">Nostoc spongiaeforme FACHB-130</name>
    <dbReference type="NCBI Taxonomy" id="1357510"/>
    <lineage>
        <taxon>Bacteria</taxon>
        <taxon>Bacillati</taxon>
        <taxon>Cyanobacteriota</taxon>
        <taxon>Cyanophyceae</taxon>
        <taxon>Nostocales</taxon>
        <taxon>Nostocaceae</taxon>
        <taxon>Nostoc</taxon>
    </lineage>
</organism>
<evidence type="ECO:0000256" key="1">
    <source>
        <dbReference type="ARBA" id="ARBA00022723"/>
    </source>
</evidence>
<feature type="active site" description="Proton donor" evidence="4">
    <location>
        <position position="189"/>
    </location>
</feature>
<name>A0ABR8FPD4_9NOSO</name>
<dbReference type="SMART" id="SM00922">
    <property type="entry name" value="MR_MLE"/>
    <property type="match status" value="1"/>
</dbReference>
<dbReference type="InterPro" id="IPR041338">
    <property type="entry name" value="OSBS_N"/>
</dbReference>
<dbReference type="InterPro" id="IPR036849">
    <property type="entry name" value="Enolase-like_C_sf"/>
</dbReference>
<comment type="pathway">
    <text evidence="4">Cofactor biosynthesis; phylloquinone biosynthesis.</text>
</comment>
<keyword evidence="3 4" id="KW-0456">Lyase</keyword>
<accession>A0ABR8FPD4</accession>
<proteinExistence type="inferred from homology"/>
<dbReference type="Pfam" id="PF21508">
    <property type="entry name" value="MenC_N"/>
    <property type="match status" value="1"/>
</dbReference>
<evidence type="ECO:0000256" key="5">
    <source>
        <dbReference type="NCBIfam" id="TIGR01927"/>
    </source>
</evidence>
<dbReference type="HAMAP" id="MF_00470">
    <property type="entry name" value="MenC_1"/>
    <property type="match status" value="1"/>
</dbReference>
<reference evidence="7 8" key="1">
    <citation type="journal article" date="2020" name="ISME J.">
        <title>Comparative genomics reveals insights into cyanobacterial evolution and habitat adaptation.</title>
        <authorList>
            <person name="Chen M.Y."/>
            <person name="Teng W.K."/>
            <person name="Zhao L."/>
            <person name="Hu C.X."/>
            <person name="Zhou Y.K."/>
            <person name="Han B.P."/>
            <person name="Song L.R."/>
            <person name="Shu W.S."/>
        </authorList>
    </citation>
    <scope>NUCLEOTIDE SEQUENCE [LARGE SCALE GENOMIC DNA]</scope>
    <source>
        <strain evidence="7 8">FACHB-130</strain>
    </source>
</reference>
<comment type="function">
    <text evidence="4">Converts 2-succinyl-6-hydroxy-2,4-cyclohexadiene-1-carboxylate (SHCHC) to 2-succinylbenzoate (OSB).</text>
</comment>
<dbReference type="PANTHER" id="PTHR48073">
    <property type="entry name" value="O-SUCCINYLBENZOATE SYNTHASE-RELATED"/>
    <property type="match status" value="1"/>
</dbReference>
<dbReference type="SUPFAM" id="SSF51604">
    <property type="entry name" value="Enolase C-terminal domain-like"/>
    <property type="match status" value="1"/>
</dbReference>
<keyword evidence="2 4" id="KW-0460">Magnesium</keyword>